<dbReference type="STRING" id="1434072.SAMN05216210_1782"/>
<dbReference type="AlphaFoldDB" id="A0A1H2FT11"/>
<dbReference type="PANTHER" id="PTHR36529">
    <property type="entry name" value="SLL1095 PROTEIN"/>
    <property type="match status" value="1"/>
</dbReference>
<dbReference type="InterPro" id="IPR018641">
    <property type="entry name" value="Trfase_1_rSAM/seldom-assoc"/>
</dbReference>
<dbReference type="OrthoDB" id="9798250at2"/>
<keyword evidence="2" id="KW-1185">Reference proteome</keyword>
<dbReference type="RefSeq" id="WP_092386106.1">
    <property type="nucleotide sequence ID" value="NZ_LT629787.1"/>
</dbReference>
<name>A0A1H2FT11_9GAMM</name>
<evidence type="ECO:0000313" key="2">
    <source>
        <dbReference type="Proteomes" id="UP000243924"/>
    </source>
</evidence>
<gene>
    <name evidence="1" type="ORF">SAMN05216210_1782</name>
</gene>
<evidence type="ECO:0008006" key="3">
    <source>
        <dbReference type="Google" id="ProtNLM"/>
    </source>
</evidence>
<dbReference type="Pfam" id="PF09837">
    <property type="entry name" value="DUF2064"/>
    <property type="match status" value="1"/>
</dbReference>
<sequence length="201" mass="22185">MKSLPLLIFAKAPVPATVKTRLIPALGADGACTLYRRLLRHTLQQTAHWTGPRVLYCAPDSSHPEFRALASEFDLQLCNQHGDDLGMRMFNALSDHPEGALLIGTDCPDLDCSHLQQAAEALARHHSVFLPSEDGGYVLVGQQSAHPAPFADMRWSQPDVMSQSRQRLHAAGLNCWLGPTLWDLDEPEDLSRLQLDDQGES</sequence>
<dbReference type="PANTHER" id="PTHR36529:SF1">
    <property type="entry name" value="GLYCOSYLTRANSFERASE"/>
    <property type="match status" value="1"/>
</dbReference>
<dbReference type="Gene3D" id="3.90.550.10">
    <property type="entry name" value="Spore Coat Polysaccharide Biosynthesis Protein SpsA, Chain A"/>
    <property type="match status" value="1"/>
</dbReference>
<dbReference type="Proteomes" id="UP000243924">
    <property type="component" value="Chromosome I"/>
</dbReference>
<dbReference type="EMBL" id="LT629787">
    <property type="protein sequence ID" value="SDU10481.1"/>
    <property type="molecule type" value="Genomic_DNA"/>
</dbReference>
<accession>A0A1H2FT11</accession>
<protein>
    <recommendedName>
        <fullName evidence="3">Glycosyltransferase</fullName>
    </recommendedName>
</protein>
<dbReference type="InterPro" id="IPR029044">
    <property type="entry name" value="Nucleotide-diphossugar_trans"/>
</dbReference>
<dbReference type="SUPFAM" id="SSF53448">
    <property type="entry name" value="Nucleotide-diphospho-sugar transferases"/>
    <property type="match status" value="1"/>
</dbReference>
<reference evidence="2" key="1">
    <citation type="submission" date="2016-10" db="EMBL/GenBank/DDBJ databases">
        <authorList>
            <person name="Varghese N."/>
            <person name="Submissions S."/>
        </authorList>
    </citation>
    <scope>NUCLEOTIDE SEQUENCE [LARGE SCALE GENOMIC DNA]</scope>
    <source>
        <strain evidence="2">CECT 8338</strain>
    </source>
</reference>
<evidence type="ECO:0000313" key="1">
    <source>
        <dbReference type="EMBL" id="SDU10481.1"/>
    </source>
</evidence>
<organism evidence="1 2">
    <name type="scientific">Halopseudomonas salegens</name>
    <dbReference type="NCBI Taxonomy" id="1434072"/>
    <lineage>
        <taxon>Bacteria</taxon>
        <taxon>Pseudomonadati</taxon>
        <taxon>Pseudomonadota</taxon>
        <taxon>Gammaproteobacteria</taxon>
        <taxon>Pseudomonadales</taxon>
        <taxon>Pseudomonadaceae</taxon>
        <taxon>Halopseudomonas</taxon>
    </lineage>
</organism>
<proteinExistence type="predicted"/>
<dbReference type="NCBIfam" id="TIGR04282">
    <property type="entry name" value="glyco_like_cofC"/>
    <property type="match status" value="1"/>
</dbReference>